<name>A0A1B8XVW1_XENTR</name>
<organism evidence="1">
    <name type="scientific">Xenopus tropicalis</name>
    <name type="common">Western clawed frog</name>
    <name type="synonym">Silurana tropicalis</name>
    <dbReference type="NCBI Taxonomy" id="8364"/>
    <lineage>
        <taxon>Eukaryota</taxon>
        <taxon>Metazoa</taxon>
        <taxon>Chordata</taxon>
        <taxon>Craniata</taxon>
        <taxon>Vertebrata</taxon>
        <taxon>Euteleostomi</taxon>
        <taxon>Amphibia</taxon>
        <taxon>Batrachia</taxon>
        <taxon>Anura</taxon>
        <taxon>Pipoidea</taxon>
        <taxon>Pipidae</taxon>
        <taxon>Xenopodinae</taxon>
        <taxon>Xenopus</taxon>
        <taxon>Silurana</taxon>
    </lineage>
</organism>
<accession>A0A1B8XVW1</accession>
<protein>
    <submittedName>
        <fullName evidence="1">Uncharacterized protein</fullName>
    </submittedName>
</protein>
<reference evidence="1" key="3">
    <citation type="submission" date="2016-05" db="EMBL/GenBank/DDBJ databases">
        <title>WGS assembly of Xenopus tropicalis.</title>
        <authorList>
            <person name="Sessions A."/>
            <person name="Jenkins J."/>
            <person name="Mitros T."/>
            <person name="Lyons J.T."/>
            <person name="Dichmann D.S."/>
            <person name="Robert J."/>
            <person name="Harland R.M."/>
            <person name="Rokhsar D.S."/>
        </authorList>
    </citation>
    <scope>NUCLEOTIDE SEQUENCE</scope>
    <source>
        <strain evidence="1">Nigerian</strain>
    </source>
</reference>
<evidence type="ECO:0000313" key="1">
    <source>
        <dbReference type="EMBL" id="OCA14791.1"/>
    </source>
</evidence>
<reference evidence="1" key="1">
    <citation type="submission" date="2009-11" db="EMBL/GenBank/DDBJ databases">
        <authorList>
            <consortium name="US DOE Joint Genome Institute (JGI-PGF)"/>
            <person name="Ottilar R."/>
            <person name="Schmutz J."/>
            <person name="Salamov A."/>
            <person name="Cheng J.F."/>
            <person name="Lucas S."/>
            <person name="Pitluck S."/>
            <person name="Gundlach H."/>
            <person name="Guo Y."/>
            <person name="Haberer G."/>
            <person name="Nasrallah J."/>
            <person name="Mayer K.F.X."/>
            <person name="van de Peer Y."/>
            <person name="Weigel D."/>
            <person name="Grigoriev I.V."/>
        </authorList>
    </citation>
    <scope>NUCLEOTIDE SEQUENCE</scope>
    <source>
        <strain evidence="1">Nigerian</strain>
    </source>
</reference>
<dbReference type="AlphaFoldDB" id="A0A1B8XVW1"/>
<reference evidence="1" key="2">
    <citation type="journal article" date="2010" name="Science">
        <title>The genome of the Western clawed frog Xenopus tropicalis.</title>
        <authorList>
            <person name="Hellsten U."/>
            <person name="Harland R.M."/>
            <person name="Gilchrist M.J."/>
            <person name="Hendrix D."/>
            <person name="Jurka J."/>
            <person name="Kapitonov V."/>
            <person name="Ovcharenko I."/>
            <person name="Putnam N.H."/>
            <person name="Shu S."/>
            <person name="Taher L."/>
            <person name="Blitz I.L."/>
            <person name="Blumberg B."/>
            <person name="Dichmann D.S."/>
            <person name="Dubchak I."/>
            <person name="Amaya E."/>
            <person name="Detter J.C."/>
            <person name="Fletcher R."/>
            <person name="Gerhard D.S."/>
            <person name="Goodstein D."/>
            <person name="Graves T."/>
            <person name="Grigoriev I.V."/>
            <person name="Grimwood J."/>
            <person name="Kawashima T."/>
            <person name="Lindquist E."/>
            <person name="Lucas S.M."/>
            <person name="Mead P.E."/>
            <person name="Mitros T."/>
            <person name="Ogino H."/>
            <person name="Ohta Y."/>
            <person name="Poliakov A.V."/>
            <person name="Pollet N."/>
            <person name="Robert J."/>
            <person name="Salamov A."/>
            <person name="Sater A.K."/>
            <person name="Schmutz J."/>
            <person name="Terry A."/>
            <person name="Vize P.D."/>
            <person name="Warren W.C."/>
            <person name="Wells D."/>
            <person name="Wills A."/>
            <person name="Wilson R.K."/>
            <person name="Zimmerman L.B."/>
            <person name="Zorn A.M."/>
            <person name="Grainger R."/>
            <person name="Grammer T."/>
            <person name="Khokha M.K."/>
            <person name="Richardson P.M."/>
            <person name="Rokhsar D.S."/>
        </authorList>
    </citation>
    <scope>NUCLEOTIDE SEQUENCE [LARGE SCALE GENOMIC DNA]</scope>
    <source>
        <strain evidence="1">Nigerian</strain>
    </source>
</reference>
<sequence length="34" mass="3847">LKKKNILNGKKSTSLRMNQVFLSLLIALSFNRLG</sequence>
<gene>
    <name evidence="1" type="ORF">XENTR_v900258711mg</name>
</gene>
<feature type="non-terminal residue" evidence="1">
    <location>
        <position position="1"/>
    </location>
</feature>
<dbReference type="EMBL" id="KV461190">
    <property type="protein sequence ID" value="OCA14791.1"/>
    <property type="molecule type" value="Genomic_DNA"/>
</dbReference>
<proteinExistence type="predicted"/>